<dbReference type="AlphaFoldDB" id="A0AAN6M882"/>
<evidence type="ECO:0000256" key="1">
    <source>
        <dbReference type="SAM" id="MobiDB-lite"/>
    </source>
</evidence>
<evidence type="ECO:0000256" key="2">
    <source>
        <dbReference type="SAM" id="Phobius"/>
    </source>
</evidence>
<protein>
    <submittedName>
        <fullName evidence="3">Uncharacterized protein</fullName>
    </submittedName>
</protein>
<feature type="region of interest" description="Disordered" evidence="1">
    <location>
        <begin position="217"/>
        <end position="239"/>
    </location>
</feature>
<evidence type="ECO:0000313" key="4">
    <source>
        <dbReference type="Proteomes" id="UP001280581"/>
    </source>
</evidence>
<gene>
    <name evidence="3" type="ORF">GRF29_8g1709895</name>
</gene>
<keyword evidence="2" id="KW-0472">Membrane</keyword>
<evidence type="ECO:0000313" key="3">
    <source>
        <dbReference type="EMBL" id="KAK3215981.1"/>
    </source>
</evidence>
<proteinExistence type="predicted"/>
<keyword evidence="4" id="KW-1185">Reference proteome</keyword>
<sequence>MISVIASLATFKDEKCQASLEGINGPNGYPNGTCTPLDFKGHNWKSFQIVGLDSGCAATIYGKDKDADTPCSSETLEFAHIATCYNTSWVYYSFDNCDPPGNSLSSSKTSPAVTSATSISPSETPQAVSPHNTGAIAGGVVGGVMGLALMVGLALWYLRKNRNRQPTRQPDIPQTPLAELSPHDGKQEIYSHEALPPQEIGRTSVYIDPVELHGTPMGAGESVMFKAPTAGENTGSYQK</sequence>
<comment type="caution">
    <text evidence="3">The sequence shown here is derived from an EMBL/GenBank/DDBJ whole genome shotgun (WGS) entry which is preliminary data.</text>
</comment>
<dbReference type="Proteomes" id="UP001280581">
    <property type="component" value="Unassembled WGS sequence"/>
</dbReference>
<organism evidence="3 4">
    <name type="scientific">Pseudopithomyces chartarum</name>
    <dbReference type="NCBI Taxonomy" id="1892770"/>
    <lineage>
        <taxon>Eukaryota</taxon>
        <taxon>Fungi</taxon>
        <taxon>Dikarya</taxon>
        <taxon>Ascomycota</taxon>
        <taxon>Pezizomycotina</taxon>
        <taxon>Dothideomycetes</taxon>
        <taxon>Pleosporomycetidae</taxon>
        <taxon>Pleosporales</taxon>
        <taxon>Massarineae</taxon>
        <taxon>Didymosphaeriaceae</taxon>
        <taxon>Pseudopithomyces</taxon>
    </lineage>
</organism>
<reference evidence="3 4" key="1">
    <citation type="submission" date="2021-02" db="EMBL/GenBank/DDBJ databases">
        <title>Genome assembly of Pseudopithomyces chartarum.</title>
        <authorList>
            <person name="Jauregui R."/>
            <person name="Singh J."/>
            <person name="Voisey C."/>
        </authorList>
    </citation>
    <scope>NUCLEOTIDE SEQUENCE [LARGE SCALE GENOMIC DNA]</scope>
    <source>
        <strain evidence="3 4">AGR01</strain>
    </source>
</reference>
<feature type="region of interest" description="Disordered" evidence="1">
    <location>
        <begin position="103"/>
        <end position="130"/>
    </location>
</feature>
<accession>A0AAN6M882</accession>
<keyword evidence="2" id="KW-1133">Transmembrane helix</keyword>
<keyword evidence="2" id="KW-0812">Transmembrane</keyword>
<dbReference type="EMBL" id="WVTA01000002">
    <property type="protein sequence ID" value="KAK3215981.1"/>
    <property type="molecule type" value="Genomic_DNA"/>
</dbReference>
<name>A0AAN6M882_9PLEO</name>
<feature type="transmembrane region" description="Helical" evidence="2">
    <location>
        <begin position="135"/>
        <end position="158"/>
    </location>
</feature>